<dbReference type="EMBL" id="JAMWBK010000007">
    <property type="protein sequence ID" value="KAJ8903538.1"/>
    <property type="molecule type" value="Genomic_DNA"/>
</dbReference>
<evidence type="ECO:0000256" key="5">
    <source>
        <dbReference type="ARBA" id="ARBA00022741"/>
    </source>
</evidence>
<evidence type="ECO:0000313" key="10">
    <source>
        <dbReference type="EMBL" id="KAJ8903538.1"/>
    </source>
</evidence>
<dbReference type="FunFam" id="3.40.50.300:FF:000522">
    <property type="entry name" value="Gluconokinase"/>
    <property type="match status" value="1"/>
</dbReference>
<dbReference type="InterPro" id="IPR027417">
    <property type="entry name" value="P-loop_NTPase"/>
</dbReference>
<sequence length="190" mass="21648">MKYVIVLMGVSSCGKTSIGLALSKQTHRPFVDGDDLHPAENIEKMRSGVPLNDDDRFPWLLKVASAANERDAEEGLTGIIACSCLKRIYRDFLRRQVQYPVVFVHLDGSFEKVRERMEARSGHFMPVHLLRDQFSQLERPEASQAPWFSIQTWEDPSMIISCDQLSESEVVEQILSGTVEITKMNGLHRR</sequence>
<keyword evidence="5 9" id="KW-0547">Nucleotide-binding</keyword>
<accession>A0AAV8UPL8</accession>
<evidence type="ECO:0000256" key="3">
    <source>
        <dbReference type="ARBA" id="ARBA00012054"/>
    </source>
</evidence>
<protein>
    <recommendedName>
        <fullName evidence="3 9">Gluconokinase</fullName>
        <ecNumber evidence="3 9">2.7.1.12</ecNumber>
    </recommendedName>
</protein>
<dbReference type="Gene3D" id="3.40.50.300">
    <property type="entry name" value="P-loop containing nucleotide triphosphate hydrolases"/>
    <property type="match status" value="1"/>
</dbReference>
<dbReference type="Proteomes" id="UP001157974">
    <property type="component" value="Unassembled WGS sequence"/>
</dbReference>
<keyword evidence="4 9" id="KW-0808">Transferase</keyword>
<evidence type="ECO:0000256" key="7">
    <source>
        <dbReference type="ARBA" id="ARBA00022840"/>
    </source>
</evidence>
<evidence type="ECO:0000313" key="11">
    <source>
        <dbReference type="Proteomes" id="UP001157974"/>
    </source>
</evidence>
<proteinExistence type="inferred from homology"/>
<dbReference type="GO" id="GO:0005975">
    <property type="term" value="P:carbohydrate metabolic process"/>
    <property type="evidence" value="ECO:0007669"/>
    <property type="project" value="InterPro"/>
</dbReference>
<gene>
    <name evidence="10" type="ORF">NDN08_004643</name>
</gene>
<dbReference type="EC" id="2.7.1.12" evidence="3 9"/>
<keyword evidence="11" id="KW-1185">Reference proteome</keyword>
<evidence type="ECO:0000256" key="9">
    <source>
        <dbReference type="RuleBase" id="RU363066"/>
    </source>
</evidence>
<dbReference type="PANTHER" id="PTHR43442">
    <property type="entry name" value="GLUCONOKINASE-RELATED"/>
    <property type="match status" value="1"/>
</dbReference>
<comment type="caution">
    <text evidence="10">The sequence shown here is derived from an EMBL/GenBank/DDBJ whole genome shotgun (WGS) entry which is preliminary data.</text>
</comment>
<name>A0AAV8UPL8_9RHOD</name>
<dbReference type="CDD" id="cd02021">
    <property type="entry name" value="GntK"/>
    <property type="match status" value="1"/>
</dbReference>
<evidence type="ECO:0000256" key="6">
    <source>
        <dbReference type="ARBA" id="ARBA00022777"/>
    </source>
</evidence>
<dbReference type="PANTHER" id="PTHR43442:SF3">
    <property type="entry name" value="GLUCONOKINASE-RELATED"/>
    <property type="match status" value="1"/>
</dbReference>
<evidence type="ECO:0000256" key="4">
    <source>
        <dbReference type="ARBA" id="ARBA00022679"/>
    </source>
</evidence>
<keyword evidence="7 9" id="KW-0067">ATP-binding</keyword>
<dbReference type="GO" id="GO:0005737">
    <property type="term" value="C:cytoplasm"/>
    <property type="evidence" value="ECO:0007669"/>
    <property type="project" value="TreeGrafter"/>
</dbReference>
<dbReference type="GO" id="GO:0005524">
    <property type="term" value="F:ATP binding"/>
    <property type="evidence" value="ECO:0007669"/>
    <property type="project" value="UniProtKB-KW"/>
</dbReference>
<reference evidence="10 11" key="1">
    <citation type="journal article" date="2023" name="Nat. Commun.">
        <title>Origin of minicircular mitochondrial genomes in red algae.</title>
        <authorList>
            <person name="Lee Y."/>
            <person name="Cho C.H."/>
            <person name="Lee Y.M."/>
            <person name="Park S.I."/>
            <person name="Yang J.H."/>
            <person name="West J.A."/>
            <person name="Bhattacharya D."/>
            <person name="Yoon H.S."/>
        </authorList>
    </citation>
    <scope>NUCLEOTIDE SEQUENCE [LARGE SCALE GENOMIC DNA]</scope>
    <source>
        <strain evidence="10 11">CCMP1338</strain>
        <tissue evidence="10">Whole cell</tissue>
    </source>
</reference>
<evidence type="ECO:0000256" key="8">
    <source>
        <dbReference type="ARBA" id="ARBA00048090"/>
    </source>
</evidence>
<dbReference type="InterPro" id="IPR006001">
    <property type="entry name" value="Therm_gnt_kin"/>
</dbReference>
<dbReference type="Pfam" id="PF01202">
    <property type="entry name" value="SKI"/>
    <property type="match status" value="1"/>
</dbReference>
<dbReference type="InterPro" id="IPR031322">
    <property type="entry name" value="Shikimate/glucono_kinase"/>
</dbReference>
<dbReference type="AlphaFoldDB" id="A0AAV8UPL8"/>
<comment type="similarity">
    <text evidence="2 9">Belongs to the gluconokinase GntK/GntV family.</text>
</comment>
<comment type="pathway">
    <text evidence="1 9">Carbohydrate acid metabolism; D-gluconate degradation.</text>
</comment>
<dbReference type="SUPFAM" id="SSF52540">
    <property type="entry name" value="P-loop containing nucleoside triphosphate hydrolases"/>
    <property type="match status" value="1"/>
</dbReference>
<evidence type="ECO:0000256" key="2">
    <source>
        <dbReference type="ARBA" id="ARBA00008420"/>
    </source>
</evidence>
<comment type="catalytic activity">
    <reaction evidence="8 9">
        <text>D-gluconate + ATP = 6-phospho-D-gluconate + ADP + H(+)</text>
        <dbReference type="Rhea" id="RHEA:19433"/>
        <dbReference type="ChEBI" id="CHEBI:15378"/>
        <dbReference type="ChEBI" id="CHEBI:18391"/>
        <dbReference type="ChEBI" id="CHEBI:30616"/>
        <dbReference type="ChEBI" id="CHEBI:58759"/>
        <dbReference type="ChEBI" id="CHEBI:456216"/>
        <dbReference type="EC" id="2.7.1.12"/>
    </reaction>
</comment>
<dbReference type="GO" id="GO:0046316">
    <property type="term" value="F:gluconokinase activity"/>
    <property type="evidence" value="ECO:0007669"/>
    <property type="project" value="UniProtKB-EC"/>
</dbReference>
<keyword evidence="6 9" id="KW-0418">Kinase</keyword>
<dbReference type="NCBIfam" id="TIGR01313">
    <property type="entry name" value="therm_gnt_kin"/>
    <property type="match status" value="1"/>
</dbReference>
<evidence type="ECO:0000256" key="1">
    <source>
        <dbReference type="ARBA" id="ARBA00004875"/>
    </source>
</evidence>
<organism evidence="10 11">
    <name type="scientific">Rhodosorus marinus</name>
    <dbReference type="NCBI Taxonomy" id="101924"/>
    <lineage>
        <taxon>Eukaryota</taxon>
        <taxon>Rhodophyta</taxon>
        <taxon>Stylonematophyceae</taxon>
        <taxon>Stylonematales</taxon>
        <taxon>Stylonemataceae</taxon>
        <taxon>Rhodosorus</taxon>
    </lineage>
</organism>